<comment type="caution">
    <text evidence="1">The sequence shown here is derived from an EMBL/GenBank/DDBJ whole genome shotgun (WGS) entry which is preliminary data.</text>
</comment>
<dbReference type="Pfam" id="PF19820">
    <property type="entry name" value="DUF6303"/>
    <property type="match status" value="1"/>
</dbReference>
<evidence type="ECO:0000313" key="1">
    <source>
        <dbReference type="EMBL" id="MDF3288362.1"/>
    </source>
</evidence>
<name>A0ABT5ZEX9_9ACTN</name>
<accession>A0ABT5ZEX9</accession>
<dbReference type="RefSeq" id="WP_276092169.1">
    <property type="nucleotide sequence ID" value="NZ_JARJBC010000002.1"/>
</dbReference>
<reference evidence="1 2" key="1">
    <citation type="submission" date="2023-03" db="EMBL/GenBank/DDBJ databases">
        <title>Draft genome sequence of Streptomyces sp. RB6PN23 isolated from peat swamp forest in Thailand.</title>
        <authorList>
            <person name="Klaysubun C."/>
            <person name="Duangmal K."/>
        </authorList>
    </citation>
    <scope>NUCLEOTIDE SEQUENCE [LARGE SCALE GENOMIC DNA]</scope>
    <source>
        <strain evidence="1 2">RB6PN23</strain>
    </source>
</reference>
<dbReference type="InterPro" id="IPR046270">
    <property type="entry name" value="DUF6303"/>
</dbReference>
<sequence>MKAQMSSRGDSWCLYVVLWGTASRWPERCWGSGAAIPTPVQRAEALRELGYEVAPGATWEWYEINAVPGDPSSPVELIAHIRVQSTPSSDRGAA</sequence>
<dbReference type="Proteomes" id="UP001216579">
    <property type="component" value="Unassembled WGS sequence"/>
</dbReference>
<dbReference type="EMBL" id="JARJBC010000002">
    <property type="protein sequence ID" value="MDF3288362.1"/>
    <property type="molecule type" value="Genomic_DNA"/>
</dbReference>
<proteinExistence type="predicted"/>
<protein>
    <submittedName>
        <fullName evidence="1">DUF6303 family protein</fullName>
    </submittedName>
</protein>
<gene>
    <name evidence="1" type="ORF">P3G67_03805</name>
</gene>
<keyword evidence="2" id="KW-1185">Reference proteome</keyword>
<organism evidence="1 2">
    <name type="scientific">Streptomyces silvisoli</name>
    <dbReference type="NCBI Taxonomy" id="3034235"/>
    <lineage>
        <taxon>Bacteria</taxon>
        <taxon>Bacillati</taxon>
        <taxon>Actinomycetota</taxon>
        <taxon>Actinomycetes</taxon>
        <taxon>Kitasatosporales</taxon>
        <taxon>Streptomycetaceae</taxon>
        <taxon>Streptomyces</taxon>
    </lineage>
</organism>
<evidence type="ECO:0000313" key="2">
    <source>
        <dbReference type="Proteomes" id="UP001216579"/>
    </source>
</evidence>